<dbReference type="VEuPathDB" id="CryptoDB:Vbra_14207"/>
<dbReference type="FunCoup" id="A0A0G4F0X0">
    <property type="interactions" value="16"/>
</dbReference>
<keyword evidence="1" id="KW-0472">Membrane</keyword>
<keyword evidence="1" id="KW-1133">Transmembrane helix</keyword>
<dbReference type="EMBL" id="CDMY01000356">
    <property type="protein sequence ID" value="CEM05271.1"/>
    <property type="molecule type" value="Genomic_DNA"/>
</dbReference>
<feature type="transmembrane region" description="Helical" evidence="1">
    <location>
        <begin position="37"/>
        <end position="55"/>
    </location>
</feature>
<dbReference type="AlphaFoldDB" id="A0A0G4F0X0"/>
<proteinExistence type="predicted"/>
<keyword evidence="1" id="KW-0812">Transmembrane</keyword>
<feature type="transmembrane region" description="Helical" evidence="1">
    <location>
        <begin position="6"/>
        <end position="25"/>
    </location>
</feature>
<keyword evidence="3" id="KW-1185">Reference proteome</keyword>
<organism evidence="2 3">
    <name type="scientific">Vitrella brassicaformis (strain CCMP3155)</name>
    <dbReference type="NCBI Taxonomy" id="1169540"/>
    <lineage>
        <taxon>Eukaryota</taxon>
        <taxon>Sar</taxon>
        <taxon>Alveolata</taxon>
        <taxon>Colpodellida</taxon>
        <taxon>Vitrellaceae</taxon>
        <taxon>Vitrella</taxon>
    </lineage>
</organism>
<dbReference type="InParanoid" id="A0A0G4F0X0"/>
<gene>
    <name evidence="2" type="ORF">Vbra_14207</name>
</gene>
<evidence type="ECO:0000313" key="3">
    <source>
        <dbReference type="Proteomes" id="UP000041254"/>
    </source>
</evidence>
<evidence type="ECO:0000256" key="1">
    <source>
        <dbReference type="SAM" id="Phobius"/>
    </source>
</evidence>
<accession>A0A0G4F0X0</accession>
<sequence length="131" mass="15111">MLPYWLLGFFLFIVGLVIPILITLHHLQLKDYGASRVWLFYLVLVAVGSFVLIFLEPILRGIIGILPLDLYYELKLALVSILVVPRTGMLEKLLKTTEDDYDKYIKVGLENCRKMVKKIKDSGKELLNKMK</sequence>
<evidence type="ECO:0000313" key="2">
    <source>
        <dbReference type="EMBL" id="CEM05271.1"/>
    </source>
</evidence>
<protein>
    <submittedName>
        <fullName evidence="2">Uncharacterized protein</fullName>
    </submittedName>
</protein>
<reference evidence="2 3" key="1">
    <citation type="submission" date="2014-11" db="EMBL/GenBank/DDBJ databases">
        <authorList>
            <person name="Zhu J."/>
            <person name="Qi W."/>
            <person name="Song R."/>
        </authorList>
    </citation>
    <scope>NUCLEOTIDE SEQUENCE [LARGE SCALE GENOMIC DNA]</scope>
</reference>
<name>A0A0G4F0X0_VITBC</name>
<dbReference type="Proteomes" id="UP000041254">
    <property type="component" value="Unassembled WGS sequence"/>
</dbReference>